<dbReference type="EMBL" id="BK032638">
    <property type="protein sequence ID" value="DAF52533.1"/>
    <property type="molecule type" value="Genomic_DNA"/>
</dbReference>
<protein>
    <submittedName>
        <fullName evidence="1">Uncharacterized protein</fullName>
    </submittedName>
</protein>
<proteinExistence type="predicted"/>
<accession>A0A8S5SNA1</accession>
<sequence>MESLHKLKKMMCRELDEIAGKGDMSAGDLEATHKLTDTIKNIDKIMYLESGDEYSRGGDWDTSGRYSRGRYPDMDYGDYSNARRGQHYVRGHYSYNDAKMQVKETIKDMMHDSNLSSTDQAALGRALAELDR</sequence>
<organism evidence="1">
    <name type="scientific">Siphoviridae sp. ctCb814</name>
    <dbReference type="NCBI Taxonomy" id="2827808"/>
    <lineage>
        <taxon>Viruses</taxon>
        <taxon>Duplodnaviria</taxon>
        <taxon>Heunggongvirae</taxon>
        <taxon>Uroviricota</taxon>
        <taxon>Caudoviricetes</taxon>
    </lineage>
</organism>
<evidence type="ECO:0000313" key="1">
    <source>
        <dbReference type="EMBL" id="DAF52533.1"/>
    </source>
</evidence>
<reference evidence="1" key="1">
    <citation type="journal article" date="2021" name="Proc. Natl. Acad. Sci. U.S.A.">
        <title>A Catalog of Tens of Thousands of Viruses from Human Metagenomes Reveals Hidden Associations with Chronic Diseases.</title>
        <authorList>
            <person name="Tisza M.J."/>
            <person name="Buck C.B."/>
        </authorList>
    </citation>
    <scope>NUCLEOTIDE SEQUENCE</scope>
    <source>
        <strain evidence="1">CtCb814</strain>
    </source>
</reference>
<name>A0A8S5SNA1_9CAUD</name>